<dbReference type="GO" id="GO:0006644">
    <property type="term" value="P:phospholipid metabolic process"/>
    <property type="evidence" value="ECO:0007669"/>
    <property type="project" value="TreeGrafter"/>
</dbReference>
<keyword evidence="1" id="KW-1133">Transmembrane helix</keyword>
<evidence type="ECO:0000259" key="2">
    <source>
        <dbReference type="PROSITE" id="PS51704"/>
    </source>
</evidence>
<dbReference type="InterPro" id="IPR030395">
    <property type="entry name" value="GP_PDE_dom"/>
</dbReference>
<dbReference type="PANTHER" id="PTHR46320">
    <property type="entry name" value="GLYCEROPHOSPHODIESTER PHOSPHODIESTERASE 1"/>
    <property type="match status" value="1"/>
</dbReference>
<dbReference type="AlphaFoldDB" id="A0A7R8Z295"/>
<reference evidence="3 4" key="1">
    <citation type="submission" date="2020-11" db="EMBL/GenBank/DDBJ databases">
        <authorList>
            <person name="Wallbank WR R."/>
            <person name="Pardo Diaz C."/>
            <person name="Kozak K."/>
            <person name="Martin S."/>
            <person name="Jiggins C."/>
            <person name="Moest M."/>
            <person name="Warren A I."/>
            <person name="Generalovic N T."/>
            <person name="Byers J.R.P. K."/>
            <person name="Montejo-Kovacevich G."/>
            <person name="Yen C E."/>
        </authorList>
    </citation>
    <scope>NUCLEOTIDE SEQUENCE [LARGE SCALE GENOMIC DNA]</scope>
</reference>
<sequence length="338" mass="37786">MSIGTIFRVIKMLYSVLWYTASLVSFMFNAFWLCCTLASAGIPWATLLLVIVCIASKFFKLSSPNEKQLNSLLGGNVADDLSFWPIAHRGGAYDAPENSAAAIKKCTKRGFRNVLLDAGITACNEIVIVHKSTLQKAGLCGSISRVTMETLQNINISELHPLGSQFEPEKILTLGNLLRLLEGTNLTIFLLISDSSSKMIEKLKSTIKLHESFTRRVIVCSKSPVAIYQLRKVYPELICGLWCDKSPSRIILKTSTLLTSIYGAIFRNIIAPVIGISLVFISKDEFNLHISELWRNVGVRPIVYNVNSPNEKRYFQKVMKTQYLTDSLRSEPQLLVKT</sequence>
<keyword evidence="4" id="KW-1185">Reference proteome</keyword>
<dbReference type="PANTHER" id="PTHR46320:SF1">
    <property type="entry name" value="GLYCEROPHOSPHODIESTER PHOSPHODIESTERASE 1"/>
    <property type="match status" value="1"/>
</dbReference>
<dbReference type="Pfam" id="PF03009">
    <property type="entry name" value="GDPD"/>
    <property type="match status" value="1"/>
</dbReference>
<gene>
    <name evidence="3" type="ORF">HERILL_LOCUS15636</name>
</gene>
<keyword evidence="1" id="KW-0812">Transmembrane</keyword>
<dbReference type="Gene3D" id="3.20.20.190">
    <property type="entry name" value="Phosphatidylinositol (PI) phosphodiesterase"/>
    <property type="match status" value="1"/>
</dbReference>
<dbReference type="OrthoDB" id="197419at2759"/>
<proteinExistence type="predicted"/>
<accession>A0A7R8Z295</accession>
<dbReference type="SUPFAM" id="SSF51695">
    <property type="entry name" value="PLC-like phosphodiesterases"/>
    <property type="match status" value="1"/>
</dbReference>
<dbReference type="GO" id="GO:0005886">
    <property type="term" value="C:plasma membrane"/>
    <property type="evidence" value="ECO:0007669"/>
    <property type="project" value="TreeGrafter"/>
</dbReference>
<dbReference type="OMA" id="EFNLHIG"/>
<dbReference type="FunCoup" id="A0A7R8Z295">
    <property type="interactions" value="303"/>
</dbReference>
<protein>
    <recommendedName>
        <fullName evidence="2">GP-PDE domain-containing protein</fullName>
    </recommendedName>
</protein>
<evidence type="ECO:0000313" key="3">
    <source>
        <dbReference type="EMBL" id="CAD7093351.1"/>
    </source>
</evidence>
<dbReference type="Proteomes" id="UP000594454">
    <property type="component" value="Chromosome 6"/>
</dbReference>
<evidence type="ECO:0000313" key="4">
    <source>
        <dbReference type="Proteomes" id="UP000594454"/>
    </source>
</evidence>
<dbReference type="InParanoid" id="A0A7R8Z295"/>
<feature type="transmembrane region" description="Helical" evidence="1">
    <location>
        <begin position="38"/>
        <end position="59"/>
    </location>
</feature>
<feature type="transmembrane region" description="Helical" evidence="1">
    <location>
        <begin position="257"/>
        <end position="281"/>
    </location>
</feature>
<feature type="domain" description="GP-PDE" evidence="2">
    <location>
        <begin position="83"/>
        <end position="335"/>
    </location>
</feature>
<dbReference type="GO" id="GO:0008889">
    <property type="term" value="F:glycerophosphodiester phosphodiesterase activity"/>
    <property type="evidence" value="ECO:0007669"/>
    <property type="project" value="TreeGrafter"/>
</dbReference>
<dbReference type="PROSITE" id="PS51704">
    <property type="entry name" value="GP_PDE"/>
    <property type="match status" value="1"/>
</dbReference>
<organism evidence="3 4">
    <name type="scientific">Hermetia illucens</name>
    <name type="common">Black soldier fly</name>
    <dbReference type="NCBI Taxonomy" id="343691"/>
    <lineage>
        <taxon>Eukaryota</taxon>
        <taxon>Metazoa</taxon>
        <taxon>Ecdysozoa</taxon>
        <taxon>Arthropoda</taxon>
        <taxon>Hexapoda</taxon>
        <taxon>Insecta</taxon>
        <taxon>Pterygota</taxon>
        <taxon>Neoptera</taxon>
        <taxon>Endopterygota</taxon>
        <taxon>Diptera</taxon>
        <taxon>Brachycera</taxon>
        <taxon>Stratiomyomorpha</taxon>
        <taxon>Stratiomyidae</taxon>
        <taxon>Hermetiinae</taxon>
        <taxon>Hermetia</taxon>
    </lineage>
</organism>
<feature type="transmembrane region" description="Helical" evidence="1">
    <location>
        <begin position="12"/>
        <end position="32"/>
    </location>
</feature>
<dbReference type="GO" id="GO:0006580">
    <property type="term" value="P:ethanolamine metabolic process"/>
    <property type="evidence" value="ECO:0007669"/>
    <property type="project" value="TreeGrafter"/>
</dbReference>
<evidence type="ECO:0000256" key="1">
    <source>
        <dbReference type="SAM" id="Phobius"/>
    </source>
</evidence>
<dbReference type="InterPro" id="IPR017946">
    <property type="entry name" value="PLC-like_Pdiesterase_TIM-brl"/>
</dbReference>
<dbReference type="EMBL" id="LR899014">
    <property type="protein sequence ID" value="CAD7093351.1"/>
    <property type="molecule type" value="Genomic_DNA"/>
</dbReference>
<keyword evidence="1" id="KW-0472">Membrane</keyword>
<name>A0A7R8Z295_HERIL</name>
<dbReference type="GO" id="GO:0070291">
    <property type="term" value="P:N-acylethanolamine metabolic process"/>
    <property type="evidence" value="ECO:0007669"/>
    <property type="project" value="TreeGrafter"/>
</dbReference>